<comment type="similarity">
    <text evidence="1">Belongs to the UPF0337 (CsbD) family.</text>
</comment>
<evidence type="ECO:0000313" key="4">
    <source>
        <dbReference type="Proteomes" id="UP001247805"/>
    </source>
</evidence>
<name>A0ABU3T1X6_9ALTE</name>
<organism evidence="3 4">
    <name type="scientific">Paraglaciecola aquimarina</name>
    <dbReference type="NCBI Taxonomy" id="1235557"/>
    <lineage>
        <taxon>Bacteria</taxon>
        <taxon>Pseudomonadati</taxon>
        <taxon>Pseudomonadota</taxon>
        <taxon>Gammaproteobacteria</taxon>
        <taxon>Alteromonadales</taxon>
        <taxon>Alteromonadaceae</taxon>
        <taxon>Paraglaciecola</taxon>
    </lineage>
</organism>
<dbReference type="PIRSF" id="PIRSF039008">
    <property type="entry name" value="YjbJ"/>
    <property type="match status" value="1"/>
</dbReference>
<protein>
    <submittedName>
        <fullName evidence="3">CsbD family protein</fullName>
    </submittedName>
</protein>
<dbReference type="Pfam" id="PF05532">
    <property type="entry name" value="CsbD"/>
    <property type="match status" value="1"/>
</dbReference>
<keyword evidence="4" id="KW-1185">Reference proteome</keyword>
<dbReference type="Gene3D" id="1.10.1470.10">
    <property type="entry name" value="YjbJ"/>
    <property type="match status" value="1"/>
</dbReference>
<sequence length="62" mass="7105">MNKEIAKGKWNQLSGSIQKKWGKLSNDEVAEIDGEFDLFYGKMQEKYGMSKEQAEKAFDELG</sequence>
<evidence type="ECO:0000256" key="1">
    <source>
        <dbReference type="ARBA" id="ARBA00009129"/>
    </source>
</evidence>
<comment type="caution">
    <text evidence="3">The sequence shown here is derived from an EMBL/GenBank/DDBJ whole genome shotgun (WGS) entry which is preliminary data.</text>
</comment>
<dbReference type="RefSeq" id="WP_316027769.1">
    <property type="nucleotide sequence ID" value="NZ_JAWDIO010000002.1"/>
</dbReference>
<dbReference type="Proteomes" id="UP001247805">
    <property type="component" value="Unassembled WGS sequence"/>
</dbReference>
<accession>A0ABU3T1X6</accession>
<reference evidence="3 4" key="1">
    <citation type="submission" date="2023-10" db="EMBL/GenBank/DDBJ databases">
        <title>Glaciecola aquimarina strain GGW-M5 nov., isolated from a coastal seawater.</title>
        <authorList>
            <person name="Bayburt H."/>
            <person name="Kim J.M."/>
            <person name="Choi B.J."/>
            <person name="Jeon C.O."/>
        </authorList>
    </citation>
    <scope>NUCLEOTIDE SEQUENCE [LARGE SCALE GENOMIC DNA]</scope>
    <source>
        <strain evidence="3 4">KCTC 32108</strain>
    </source>
</reference>
<dbReference type="InterPro" id="IPR008462">
    <property type="entry name" value="CsbD"/>
</dbReference>
<feature type="domain" description="CsbD-like" evidence="2">
    <location>
        <begin position="6"/>
        <end position="56"/>
    </location>
</feature>
<dbReference type="InterPro" id="IPR036629">
    <property type="entry name" value="YjbJ_sf"/>
</dbReference>
<dbReference type="PANTHER" id="PTHR34977:SF1">
    <property type="entry name" value="UPF0337 PROTEIN YJBJ"/>
    <property type="match status" value="1"/>
</dbReference>
<dbReference type="SUPFAM" id="SSF69047">
    <property type="entry name" value="Hypothetical protein YjbJ"/>
    <property type="match status" value="1"/>
</dbReference>
<evidence type="ECO:0000313" key="3">
    <source>
        <dbReference type="EMBL" id="MDU0356272.1"/>
    </source>
</evidence>
<dbReference type="EMBL" id="JAWDIO010000002">
    <property type="protein sequence ID" value="MDU0356272.1"/>
    <property type="molecule type" value="Genomic_DNA"/>
</dbReference>
<proteinExistence type="inferred from homology"/>
<gene>
    <name evidence="3" type="ORF">RS130_22425</name>
</gene>
<dbReference type="InterPro" id="IPR026042">
    <property type="entry name" value="YjbJ"/>
</dbReference>
<dbReference type="PANTHER" id="PTHR34977">
    <property type="entry name" value="UPF0337 PROTEIN YJBJ"/>
    <property type="match status" value="1"/>
</dbReference>
<evidence type="ECO:0000259" key="2">
    <source>
        <dbReference type="Pfam" id="PF05532"/>
    </source>
</evidence>
<dbReference type="InterPro" id="IPR050423">
    <property type="entry name" value="UPF0337_stress_rsp"/>
</dbReference>